<protein>
    <submittedName>
        <fullName evidence="1">Uncharacterized protein</fullName>
    </submittedName>
</protein>
<dbReference type="PROSITE" id="PS51257">
    <property type="entry name" value="PROKAR_LIPOPROTEIN"/>
    <property type="match status" value="1"/>
</dbReference>
<proteinExistence type="predicted"/>
<organism evidence="1 2">
    <name type="scientific">Frigoriglobus tundricola</name>
    <dbReference type="NCBI Taxonomy" id="2774151"/>
    <lineage>
        <taxon>Bacteria</taxon>
        <taxon>Pseudomonadati</taxon>
        <taxon>Planctomycetota</taxon>
        <taxon>Planctomycetia</taxon>
        <taxon>Gemmatales</taxon>
        <taxon>Gemmataceae</taxon>
        <taxon>Frigoriglobus</taxon>
    </lineage>
</organism>
<reference evidence="2" key="1">
    <citation type="submission" date="2020-05" db="EMBL/GenBank/DDBJ databases">
        <title>Frigoriglobus tundricola gen. nov., sp. nov., a psychrotolerant cellulolytic planctomycete of the family Gemmataceae with two divergent copies of 16S rRNA gene.</title>
        <authorList>
            <person name="Kulichevskaya I.S."/>
            <person name="Ivanova A.A."/>
            <person name="Naumoff D.G."/>
            <person name="Beletsky A.V."/>
            <person name="Rijpstra W.I.C."/>
            <person name="Sinninghe Damste J.S."/>
            <person name="Mardanov A.V."/>
            <person name="Ravin N.V."/>
            <person name="Dedysh S.N."/>
        </authorList>
    </citation>
    <scope>NUCLEOTIDE SEQUENCE [LARGE SCALE GENOMIC DNA]</scope>
    <source>
        <strain evidence="2">PL17</strain>
    </source>
</reference>
<evidence type="ECO:0000313" key="2">
    <source>
        <dbReference type="Proteomes" id="UP000503447"/>
    </source>
</evidence>
<dbReference type="RefSeq" id="WP_171469016.1">
    <property type="nucleotide sequence ID" value="NZ_CP053452.2"/>
</dbReference>
<name>A0A6M5YF75_9BACT</name>
<accession>A0A6M5YF75</accession>
<gene>
    <name evidence="1" type="ORF">FTUN_0154</name>
</gene>
<dbReference type="KEGG" id="ftj:FTUN_0154"/>
<sequence>MARLVTWAALVVAAGVTVGCGPAKELPDAVPLTPDAGDTPPAVPAASDPATKAYIEKVVKAYTGGKLELVAKGKASRVTLTGTMRDTSNPDTPISATRSIAAVWPDRASIVNDIVYQGKKMTIGSWLKRPNLVILEGNVESPLSNRVEVEQNLASDVAAQHWMGLLLPLTDPAAIVFDLRKQAFQQRPIQALKLSLGAYPLYQLYFDAKTDALLSVEYTLKEQGSRRRKQWNMTEHKPGPAGLLLPSKMECRHDTVVVEEWAADKWEFPATIDDAEFSPPKK</sequence>
<dbReference type="EMBL" id="CP053452">
    <property type="protein sequence ID" value="QJW92657.1"/>
    <property type="molecule type" value="Genomic_DNA"/>
</dbReference>
<evidence type="ECO:0000313" key="1">
    <source>
        <dbReference type="EMBL" id="QJW92657.1"/>
    </source>
</evidence>
<dbReference type="AlphaFoldDB" id="A0A6M5YF75"/>
<dbReference type="Proteomes" id="UP000503447">
    <property type="component" value="Chromosome"/>
</dbReference>
<keyword evidence="2" id="KW-1185">Reference proteome</keyword>